<protein>
    <submittedName>
        <fullName evidence="1">Uncharacterized protein</fullName>
    </submittedName>
</protein>
<evidence type="ECO:0000313" key="2">
    <source>
        <dbReference type="Proteomes" id="UP000034932"/>
    </source>
</evidence>
<organism evidence="1 2">
    <name type="scientific">Candidatus Woesebacteria bacterium GW2011_GWB1_39_10b</name>
    <dbReference type="NCBI Taxonomy" id="1618573"/>
    <lineage>
        <taxon>Bacteria</taxon>
        <taxon>Candidatus Woeseibacteriota</taxon>
    </lineage>
</organism>
<proteinExistence type="predicted"/>
<evidence type="ECO:0000313" key="1">
    <source>
        <dbReference type="EMBL" id="KKQ93480.1"/>
    </source>
</evidence>
<reference evidence="1 2" key="1">
    <citation type="journal article" date="2015" name="Nature">
        <title>rRNA introns, odd ribosomes, and small enigmatic genomes across a large radiation of phyla.</title>
        <authorList>
            <person name="Brown C.T."/>
            <person name="Hug L.A."/>
            <person name="Thomas B.C."/>
            <person name="Sharon I."/>
            <person name="Castelle C.J."/>
            <person name="Singh A."/>
            <person name="Wilkins M.J."/>
            <person name="Williams K.H."/>
            <person name="Banfield J.F."/>
        </authorList>
    </citation>
    <scope>NUCLEOTIDE SEQUENCE [LARGE SCALE GENOMIC DNA]</scope>
</reference>
<gene>
    <name evidence="1" type="ORF">UT19_C0011G0025</name>
</gene>
<dbReference type="STRING" id="1618573.UT19_C0011G0025"/>
<sequence length="84" mass="9307">MAKKQKSTLGLLGILLLVIGVAAGVILVMQVQDFRNKAKELENETFVVCHKEEGGDYWSLIEVKESELEEYLNRGDILGGCPVE</sequence>
<dbReference type="AlphaFoldDB" id="A0A0G0LZM1"/>
<comment type="caution">
    <text evidence="1">The sequence shown here is derived from an EMBL/GenBank/DDBJ whole genome shotgun (WGS) entry which is preliminary data.</text>
</comment>
<dbReference type="Proteomes" id="UP000034932">
    <property type="component" value="Unassembled WGS sequence"/>
</dbReference>
<name>A0A0G0LZM1_9BACT</name>
<dbReference type="EMBL" id="LBVW01000011">
    <property type="protein sequence ID" value="KKQ93480.1"/>
    <property type="molecule type" value="Genomic_DNA"/>
</dbReference>
<accession>A0A0G0LZM1</accession>